<accession>A0A1Z5JTH3</accession>
<dbReference type="Gene3D" id="3.90.550.10">
    <property type="entry name" value="Spore Coat Polysaccharide Biosynthesis Protein SpsA, Chain A"/>
    <property type="match status" value="1"/>
</dbReference>
<dbReference type="Proteomes" id="UP000198406">
    <property type="component" value="Unassembled WGS sequence"/>
</dbReference>
<evidence type="ECO:0000313" key="1">
    <source>
        <dbReference type="EMBL" id="GAX17162.1"/>
    </source>
</evidence>
<sequence>MNSPLGMTAALSRLQAIRRKRPQPWKLAGGLLLVGLGLLQSLYHLQQSLQLSNFQEQLADFTLPLALFSNPEVSSKNFYYDHDDHDTYSRFAYAFVIGGCDPTNLPTYQNYLFNIAIAARNLKRLGSQADVVVLFQMSKTATELQLPKQDLELLHAQNVTVYYIPQQLTGRESFYRTQLDKFRILGLTQYERVLFMDGDIMPLCNLDPFMEYEKFQQNVVMEGLYEPFNGGFFMLKTGYLEEIQQIIEKREEMAAELEYPHFNFTIGWGQDLTYDPWVSLRETGTNWSFLAGFADQGLLYYYTKYHRKSVSLLHRDGGVHHYGWNGTTVTEIGPFNETVDSLHNDTDLDSMIRVPGKHSRFHYPFNCFVHFTGNAKPWLLGGAPEDCCVPETQNKSAKHFWMYELSEILKEHGRTDVDIQTHWDQKKKRQRPALGLYPTYTQVINASSDIMTPLKRVRPREQS</sequence>
<dbReference type="SUPFAM" id="SSF53448">
    <property type="entry name" value="Nucleotide-diphospho-sugar transferases"/>
    <property type="match status" value="1"/>
</dbReference>
<name>A0A1Z5JTH3_FISSO</name>
<dbReference type="InParanoid" id="A0A1Z5JTH3"/>
<dbReference type="EMBL" id="BDSP01000113">
    <property type="protein sequence ID" value="GAX17162.1"/>
    <property type="molecule type" value="Genomic_DNA"/>
</dbReference>
<dbReference type="AlphaFoldDB" id="A0A1Z5JTH3"/>
<gene>
    <name evidence="1" type="ORF">FisN_6Lh464</name>
</gene>
<dbReference type="OrthoDB" id="202844at2759"/>
<organism evidence="1 2">
    <name type="scientific">Fistulifera solaris</name>
    <name type="common">Oleaginous diatom</name>
    <dbReference type="NCBI Taxonomy" id="1519565"/>
    <lineage>
        <taxon>Eukaryota</taxon>
        <taxon>Sar</taxon>
        <taxon>Stramenopiles</taxon>
        <taxon>Ochrophyta</taxon>
        <taxon>Bacillariophyta</taxon>
        <taxon>Bacillariophyceae</taxon>
        <taxon>Bacillariophycidae</taxon>
        <taxon>Naviculales</taxon>
        <taxon>Naviculaceae</taxon>
        <taxon>Fistulifera</taxon>
    </lineage>
</organism>
<comment type="caution">
    <text evidence="1">The sequence shown here is derived from an EMBL/GenBank/DDBJ whole genome shotgun (WGS) entry which is preliminary data.</text>
</comment>
<dbReference type="InterPro" id="IPR050587">
    <property type="entry name" value="GNT1/Glycosyltrans_8"/>
</dbReference>
<dbReference type="PANTHER" id="PTHR11183">
    <property type="entry name" value="GLYCOGENIN SUBFAMILY MEMBER"/>
    <property type="match status" value="1"/>
</dbReference>
<proteinExistence type="predicted"/>
<keyword evidence="2" id="KW-1185">Reference proteome</keyword>
<evidence type="ECO:0000313" key="2">
    <source>
        <dbReference type="Proteomes" id="UP000198406"/>
    </source>
</evidence>
<reference evidence="1 2" key="1">
    <citation type="journal article" date="2015" name="Plant Cell">
        <title>Oil accumulation by the oleaginous diatom Fistulifera solaris as revealed by the genome and transcriptome.</title>
        <authorList>
            <person name="Tanaka T."/>
            <person name="Maeda Y."/>
            <person name="Veluchamy A."/>
            <person name="Tanaka M."/>
            <person name="Abida H."/>
            <person name="Marechal E."/>
            <person name="Bowler C."/>
            <person name="Muto M."/>
            <person name="Sunaga Y."/>
            <person name="Tanaka M."/>
            <person name="Yoshino T."/>
            <person name="Taniguchi T."/>
            <person name="Fukuda Y."/>
            <person name="Nemoto M."/>
            <person name="Matsumoto M."/>
            <person name="Wong P.S."/>
            <person name="Aburatani S."/>
            <person name="Fujibuchi W."/>
        </authorList>
    </citation>
    <scope>NUCLEOTIDE SEQUENCE [LARGE SCALE GENOMIC DNA]</scope>
    <source>
        <strain evidence="1 2">JPCC DA0580</strain>
    </source>
</reference>
<protein>
    <submittedName>
        <fullName evidence="1">Uncharacterized protein</fullName>
    </submittedName>
</protein>
<dbReference type="InterPro" id="IPR029044">
    <property type="entry name" value="Nucleotide-diphossugar_trans"/>
</dbReference>